<reference evidence="15" key="1">
    <citation type="submission" date="2025-08" db="UniProtKB">
        <authorList>
            <consortium name="RefSeq"/>
        </authorList>
    </citation>
    <scope>IDENTIFICATION</scope>
    <source>
        <tissue evidence="15">Total insect</tissue>
    </source>
</reference>
<evidence type="ECO:0000313" key="15">
    <source>
        <dbReference type="RefSeq" id="XP_034250452.1"/>
    </source>
</evidence>
<keyword evidence="6" id="KW-0378">Hydrolase</keyword>
<feature type="region of interest" description="Disordered" evidence="12">
    <location>
        <begin position="210"/>
        <end position="243"/>
    </location>
</feature>
<feature type="compositionally biased region" description="Gly residues" evidence="12">
    <location>
        <begin position="364"/>
        <end position="378"/>
    </location>
</feature>
<evidence type="ECO:0000256" key="5">
    <source>
        <dbReference type="ARBA" id="ARBA00022741"/>
    </source>
</evidence>
<organism evidence="15">
    <name type="scientific">Thrips palmi</name>
    <name type="common">Melon thrips</name>
    <dbReference type="NCBI Taxonomy" id="161013"/>
    <lineage>
        <taxon>Eukaryota</taxon>
        <taxon>Metazoa</taxon>
        <taxon>Ecdysozoa</taxon>
        <taxon>Arthropoda</taxon>
        <taxon>Hexapoda</taxon>
        <taxon>Insecta</taxon>
        <taxon>Pterygota</taxon>
        <taxon>Neoptera</taxon>
        <taxon>Paraneoptera</taxon>
        <taxon>Thysanoptera</taxon>
        <taxon>Terebrantia</taxon>
        <taxon>Thripoidea</taxon>
        <taxon>Thripidae</taxon>
        <taxon>Thrips</taxon>
    </lineage>
</organism>
<dbReference type="PANTHER" id="PTHR23074">
    <property type="entry name" value="AAA DOMAIN-CONTAINING"/>
    <property type="match status" value="1"/>
</dbReference>
<dbReference type="SMART" id="SM00382">
    <property type="entry name" value="AAA"/>
    <property type="match status" value="1"/>
</dbReference>
<dbReference type="InterPro" id="IPR015415">
    <property type="entry name" value="Spast_Vps4_C"/>
</dbReference>
<dbReference type="InterPro" id="IPR027417">
    <property type="entry name" value="P-loop_NTPase"/>
</dbReference>
<dbReference type="Proteomes" id="UP000515158">
    <property type="component" value="Unplaced"/>
</dbReference>
<dbReference type="FunCoup" id="A0A6P8ZYH5">
    <property type="interactions" value="763"/>
</dbReference>
<comment type="cofactor">
    <cofactor evidence="1">
        <name>Mg(2+)</name>
        <dbReference type="ChEBI" id="CHEBI:18420"/>
    </cofactor>
</comment>
<dbReference type="KEGG" id="tpal:117650916"/>
<feature type="domain" description="AAA+ ATPase" evidence="13">
    <location>
        <begin position="489"/>
        <end position="625"/>
    </location>
</feature>
<dbReference type="InterPro" id="IPR041569">
    <property type="entry name" value="AAA_lid_3"/>
</dbReference>
<dbReference type="Gene3D" id="3.40.50.300">
    <property type="entry name" value="P-loop containing nucleotide triphosphate hydrolases"/>
    <property type="match status" value="1"/>
</dbReference>
<dbReference type="GO" id="GO:0005524">
    <property type="term" value="F:ATP binding"/>
    <property type="evidence" value="ECO:0007669"/>
    <property type="project" value="UniProtKB-KW"/>
</dbReference>
<dbReference type="GO" id="GO:0005694">
    <property type="term" value="C:chromosome"/>
    <property type="evidence" value="ECO:0007669"/>
    <property type="project" value="UniProtKB-ARBA"/>
</dbReference>
<comment type="similarity">
    <text evidence="3">Belongs to the AAA ATPase family.</text>
</comment>
<comment type="catalytic activity">
    <reaction evidence="11">
        <text>ATP + H2O = ADP + phosphate + H(+)</text>
        <dbReference type="Rhea" id="RHEA:13065"/>
        <dbReference type="ChEBI" id="CHEBI:15377"/>
        <dbReference type="ChEBI" id="CHEBI:15378"/>
        <dbReference type="ChEBI" id="CHEBI:30616"/>
        <dbReference type="ChEBI" id="CHEBI:43474"/>
        <dbReference type="ChEBI" id="CHEBI:456216"/>
    </reaction>
</comment>
<feature type="region of interest" description="Disordered" evidence="12">
    <location>
        <begin position="263"/>
        <end position="321"/>
    </location>
</feature>
<evidence type="ECO:0000256" key="9">
    <source>
        <dbReference type="ARBA" id="ARBA00023242"/>
    </source>
</evidence>
<dbReference type="InterPro" id="IPR003593">
    <property type="entry name" value="AAA+_ATPase"/>
</dbReference>
<dbReference type="OrthoDB" id="10251136at2759"/>
<dbReference type="InterPro" id="IPR003960">
    <property type="entry name" value="ATPase_AAA_CS"/>
</dbReference>
<evidence type="ECO:0000256" key="12">
    <source>
        <dbReference type="SAM" id="MobiDB-lite"/>
    </source>
</evidence>
<dbReference type="GO" id="GO:0008568">
    <property type="term" value="F:microtubule severing ATPase activity"/>
    <property type="evidence" value="ECO:0007669"/>
    <property type="project" value="UniProtKB-ARBA"/>
</dbReference>
<evidence type="ECO:0000256" key="7">
    <source>
        <dbReference type="ARBA" id="ARBA00022840"/>
    </source>
</evidence>
<dbReference type="PROSITE" id="PS00674">
    <property type="entry name" value="AAA"/>
    <property type="match status" value="1"/>
</dbReference>
<dbReference type="Gene3D" id="1.10.8.60">
    <property type="match status" value="1"/>
</dbReference>
<evidence type="ECO:0000256" key="11">
    <source>
        <dbReference type="ARBA" id="ARBA00049360"/>
    </source>
</evidence>
<dbReference type="Pfam" id="PF00004">
    <property type="entry name" value="AAA"/>
    <property type="match status" value="1"/>
</dbReference>
<evidence type="ECO:0000313" key="14">
    <source>
        <dbReference type="Proteomes" id="UP000515158"/>
    </source>
</evidence>
<dbReference type="PANTHER" id="PTHR23074:SF17">
    <property type="entry name" value="FIDGETIN-LIKE PROTEIN 1"/>
    <property type="match status" value="1"/>
</dbReference>
<dbReference type="GO" id="GO:0031114">
    <property type="term" value="P:regulation of microtubule depolymerization"/>
    <property type="evidence" value="ECO:0007669"/>
    <property type="project" value="UniProtKB-ARBA"/>
</dbReference>
<keyword evidence="5" id="KW-0547">Nucleotide-binding</keyword>
<evidence type="ECO:0000256" key="2">
    <source>
        <dbReference type="ARBA" id="ARBA00004123"/>
    </source>
</evidence>
<accession>A0A6P8ZYH5</accession>
<dbReference type="InterPro" id="IPR050304">
    <property type="entry name" value="MT-severing_AAA_ATPase"/>
</dbReference>
<dbReference type="GO" id="GO:0051013">
    <property type="term" value="P:microtubule severing"/>
    <property type="evidence" value="ECO:0007669"/>
    <property type="project" value="UniProtKB-ARBA"/>
</dbReference>
<dbReference type="Pfam" id="PF09336">
    <property type="entry name" value="Vps4_C"/>
    <property type="match status" value="1"/>
</dbReference>
<name>A0A6P8ZYH5_THRPL</name>
<dbReference type="FunFam" id="1.10.8.60:FF:000022">
    <property type="entry name" value="Fidgetin like 1"/>
    <property type="match status" value="1"/>
</dbReference>
<dbReference type="Pfam" id="PF17862">
    <property type="entry name" value="AAA_lid_3"/>
    <property type="match status" value="1"/>
</dbReference>
<dbReference type="GO" id="GO:0000070">
    <property type="term" value="P:mitotic sister chromatid segregation"/>
    <property type="evidence" value="ECO:0007669"/>
    <property type="project" value="UniProtKB-ARBA"/>
</dbReference>
<protein>
    <recommendedName>
        <fullName evidence="10">Fidgetin-like protein 1</fullName>
    </recommendedName>
</protein>
<gene>
    <name evidence="15" type="primary">LOC117650916</name>
</gene>
<evidence type="ECO:0000256" key="3">
    <source>
        <dbReference type="ARBA" id="ARBA00006914"/>
    </source>
</evidence>
<dbReference type="CDD" id="cd19525">
    <property type="entry name" value="RecA-like_Figl-1"/>
    <property type="match status" value="1"/>
</dbReference>
<keyword evidence="8" id="KW-0460">Magnesium</keyword>
<evidence type="ECO:0000256" key="8">
    <source>
        <dbReference type="ARBA" id="ARBA00022842"/>
    </source>
</evidence>
<comment type="subcellular location">
    <subcellularLocation>
        <location evidence="2">Nucleus</location>
    </subcellularLocation>
</comment>
<evidence type="ECO:0000256" key="6">
    <source>
        <dbReference type="ARBA" id="ARBA00022801"/>
    </source>
</evidence>
<evidence type="ECO:0000256" key="10">
    <source>
        <dbReference type="ARBA" id="ARBA00035694"/>
    </source>
</evidence>
<dbReference type="GeneID" id="117650916"/>
<dbReference type="GO" id="GO:0046872">
    <property type="term" value="F:metal ion binding"/>
    <property type="evidence" value="ECO:0007669"/>
    <property type="project" value="UniProtKB-KW"/>
</dbReference>
<proteinExistence type="inferred from homology"/>
<dbReference type="FunFam" id="3.40.50.300:FF:000093">
    <property type="entry name" value="Fidgetin-like 1"/>
    <property type="match status" value="1"/>
</dbReference>
<dbReference type="InParanoid" id="A0A6P8ZYH5"/>
<dbReference type="GO" id="GO:0016887">
    <property type="term" value="F:ATP hydrolysis activity"/>
    <property type="evidence" value="ECO:0007669"/>
    <property type="project" value="InterPro"/>
</dbReference>
<feature type="compositionally biased region" description="Polar residues" evidence="12">
    <location>
        <begin position="308"/>
        <end position="321"/>
    </location>
</feature>
<evidence type="ECO:0000256" key="4">
    <source>
        <dbReference type="ARBA" id="ARBA00022723"/>
    </source>
</evidence>
<evidence type="ECO:0000259" key="13">
    <source>
        <dbReference type="SMART" id="SM00382"/>
    </source>
</evidence>
<keyword evidence="7" id="KW-0067">ATP-binding</keyword>
<dbReference type="AlphaFoldDB" id="A0A6P8ZYH5"/>
<dbReference type="GO" id="GO:0005813">
    <property type="term" value="C:centrosome"/>
    <property type="evidence" value="ECO:0007669"/>
    <property type="project" value="UniProtKB-ARBA"/>
</dbReference>
<dbReference type="GO" id="GO:0005634">
    <property type="term" value="C:nucleus"/>
    <property type="evidence" value="ECO:0007669"/>
    <property type="project" value="UniProtKB-SubCell"/>
</dbReference>
<feature type="region of interest" description="Disordered" evidence="12">
    <location>
        <begin position="360"/>
        <end position="410"/>
    </location>
</feature>
<keyword evidence="4" id="KW-0479">Metal-binding</keyword>
<keyword evidence="14" id="KW-1185">Reference proteome</keyword>
<keyword evidence="9" id="KW-0539">Nucleus</keyword>
<dbReference type="InterPro" id="IPR003959">
    <property type="entry name" value="ATPase_AAA_core"/>
</dbReference>
<dbReference type="SUPFAM" id="SSF52540">
    <property type="entry name" value="P-loop containing nucleoside triphosphate hydrolases"/>
    <property type="match status" value="1"/>
</dbReference>
<dbReference type="InterPro" id="IPR047858">
    <property type="entry name" value="FIGNL1_ATPase"/>
</dbReference>
<feature type="compositionally biased region" description="Polar residues" evidence="12">
    <location>
        <begin position="263"/>
        <end position="286"/>
    </location>
</feature>
<dbReference type="RefSeq" id="XP_034250452.1">
    <property type="nucleotide sequence ID" value="XM_034394561.1"/>
</dbReference>
<sequence>MSTKMEPGEVENFNFRYHHHASRCKSVNEDPFIEASCKRKSLSQCFYAAHSLCDAQGVCLVIDNNLRPYQNLIDSRSEKSINNYADAALLLASGSGKNDTTKWKSNLRNSRPVLSTVDKLINCPGKCSSYEVAEQDLKLLANATAKESRNEKVQSSASFVFKKSVVSQHFGFTTKEQPQISTAVDIHQQGPNSGLQRRGSSFDSFSAKLAPTSGVGLRQPQPGTAYPNVSGGVRPNDDSGFGRKAIGAQNIFTRNANGFGTNGGSSHFANGNSPGDLINFNSNAETRNMGGPARSSQMGSADWRGGSVHTNNSGWNNNSVQGCPSFQRNAYNTQADIGMSSVSASIFKTARDELVIQNQKKNGGRGGNHNGYGIGRGAAGVPKRSLGTRRGGVNGKFVPPIKPTEEDDFGGMFGVKQPGMEGGNEEEIDERLKNIDPKMIETIRNEIMDIGAPVEWDDIAGLEFAKTTIQEIVVWPLLRPDIFTGLRKPPKGLLLFGPPGTGKTLIGKCIASQSQSTFFSISASSLTSKWIGDGEKMVRALFAVAKVHQPAVVFIDEIDSLLTQRSDTEHESSRRIKTEFLVQLDGAGTGEEERILVVGATNRPQELDEAARRRLVKRLYIPLPEFSARKQIVERLMSNERSALTNEQIDEVASLTDGYSGADMKNLCQEASLGPIRSISFSAMHQITADQVRPIAMEDFKSALQRVRASVSNKDLDAYVQWDKTYGMGGGM</sequence>
<evidence type="ECO:0000256" key="1">
    <source>
        <dbReference type="ARBA" id="ARBA00001946"/>
    </source>
</evidence>